<sequence length="183" mass="19632">MTGNIVARRYAKALFALAKKAGKKAPAEYGKDLEAFASVLEGSPDLLKVFANPIISADVKKSVLSGVAGKIGLKPMVINFLSLLADKDRLPCVLEVSALYRTLLDEAEGVMRGQLVTAFALADARQDQIKVKLEKQSGKKLVLSFAVDPSIIGGVVLKVGDKVLDASLRAQLEILKEQIKRGE</sequence>
<keyword evidence="4 7" id="KW-0406">Ion transport</keyword>
<dbReference type="RefSeq" id="WP_012750051.1">
    <property type="nucleotide sequence ID" value="NZ_CP026538.1"/>
</dbReference>
<keyword evidence="3 7" id="KW-0375">Hydrogen ion transport</keyword>
<dbReference type="GO" id="GO:0045259">
    <property type="term" value="C:proton-transporting ATP synthase complex"/>
    <property type="evidence" value="ECO:0007669"/>
    <property type="project" value="UniProtKB-KW"/>
</dbReference>
<organism evidence="8 9">
    <name type="scientific">Solidesulfovibrio carbinolicus</name>
    <dbReference type="NCBI Taxonomy" id="296842"/>
    <lineage>
        <taxon>Bacteria</taxon>
        <taxon>Pseudomonadati</taxon>
        <taxon>Thermodesulfobacteriota</taxon>
        <taxon>Desulfovibrionia</taxon>
        <taxon>Desulfovibrionales</taxon>
        <taxon>Desulfovibrionaceae</taxon>
        <taxon>Solidesulfovibrio</taxon>
    </lineage>
</organism>
<dbReference type="OrthoDB" id="9802471at2"/>
<comment type="similarity">
    <text evidence="7">Belongs to the ATPase delta chain family.</text>
</comment>
<comment type="function">
    <text evidence="7">F(1)F(0) ATP synthase produces ATP from ADP in the presence of a proton or sodium gradient. F-type ATPases consist of two structural domains, F(1) containing the extramembraneous catalytic core and F(0) containing the membrane proton channel, linked together by a central stalk and a peripheral stalk. During catalysis, ATP synthesis in the catalytic domain of F(1) is coupled via a rotary mechanism of the central stalk subunits to proton translocation.</text>
</comment>
<keyword evidence="9" id="KW-1185">Reference proteome</keyword>
<accession>A0A4V0YR96</accession>
<dbReference type="Pfam" id="PF00213">
    <property type="entry name" value="OSCP"/>
    <property type="match status" value="1"/>
</dbReference>
<dbReference type="KEGG" id="dcb:C3Y92_18025"/>
<keyword evidence="7" id="KW-1003">Cell membrane</keyword>
<dbReference type="Proteomes" id="UP000293296">
    <property type="component" value="Chromosome"/>
</dbReference>
<protein>
    <recommendedName>
        <fullName evidence="7">ATP synthase subunit delta</fullName>
    </recommendedName>
    <alternativeName>
        <fullName evidence="7">ATP synthase F(1) sector subunit delta</fullName>
    </alternativeName>
    <alternativeName>
        <fullName evidence="7">F-type ATPase subunit delta</fullName>
        <shortName evidence="7">F-ATPase subunit delta</shortName>
    </alternativeName>
</protein>
<dbReference type="PANTHER" id="PTHR11910">
    <property type="entry name" value="ATP SYNTHASE DELTA CHAIN"/>
    <property type="match status" value="1"/>
</dbReference>
<dbReference type="Gene3D" id="1.10.520.20">
    <property type="entry name" value="N-terminal domain of the delta subunit of the F1F0-ATP synthase"/>
    <property type="match status" value="1"/>
</dbReference>
<dbReference type="EMBL" id="CP026538">
    <property type="protein sequence ID" value="QAZ69032.1"/>
    <property type="molecule type" value="Genomic_DNA"/>
</dbReference>
<evidence type="ECO:0000256" key="1">
    <source>
        <dbReference type="ARBA" id="ARBA00004370"/>
    </source>
</evidence>
<evidence type="ECO:0000256" key="5">
    <source>
        <dbReference type="ARBA" id="ARBA00023136"/>
    </source>
</evidence>
<keyword evidence="7" id="KW-0139">CF(1)</keyword>
<dbReference type="HAMAP" id="MF_01416">
    <property type="entry name" value="ATP_synth_delta_bact"/>
    <property type="match status" value="1"/>
</dbReference>
<dbReference type="NCBIfam" id="TIGR01145">
    <property type="entry name" value="ATP_synt_delta"/>
    <property type="match status" value="1"/>
</dbReference>
<reference evidence="8 9" key="1">
    <citation type="submission" date="2018-02" db="EMBL/GenBank/DDBJ databases">
        <title>Genome sequence of Desulfovibrio carbinolicus DSM 3852.</title>
        <authorList>
            <person name="Wilbanks E."/>
            <person name="Skennerton C.T."/>
            <person name="Orphan V.J."/>
        </authorList>
    </citation>
    <scope>NUCLEOTIDE SEQUENCE [LARGE SCALE GENOMIC DNA]</scope>
    <source>
        <strain evidence="8 9">DSM 3852</strain>
    </source>
</reference>
<evidence type="ECO:0000256" key="6">
    <source>
        <dbReference type="ARBA" id="ARBA00023310"/>
    </source>
</evidence>
<dbReference type="AlphaFoldDB" id="A0A4V0YR96"/>
<comment type="subcellular location">
    <subcellularLocation>
        <location evidence="7">Cell membrane</location>
        <topology evidence="7">Peripheral membrane protein</topology>
    </subcellularLocation>
    <subcellularLocation>
        <location evidence="1">Membrane</location>
    </subcellularLocation>
</comment>
<comment type="function">
    <text evidence="7">This protein is part of the stalk that links CF(0) to CF(1). It either transmits conformational changes from CF(0) to CF(1) or is implicated in proton conduction.</text>
</comment>
<dbReference type="SMR" id="A0A4V0YR96"/>
<dbReference type="NCBIfam" id="NF004402">
    <property type="entry name" value="PRK05758.2-2"/>
    <property type="match status" value="1"/>
</dbReference>
<evidence type="ECO:0000256" key="2">
    <source>
        <dbReference type="ARBA" id="ARBA00022448"/>
    </source>
</evidence>
<evidence type="ECO:0000256" key="7">
    <source>
        <dbReference type="HAMAP-Rule" id="MF_01416"/>
    </source>
</evidence>
<dbReference type="GO" id="GO:0046933">
    <property type="term" value="F:proton-transporting ATP synthase activity, rotational mechanism"/>
    <property type="evidence" value="ECO:0007669"/>
    <property type="project" value="UniProtKB-UniRule"/>
</dbReference>
<gene>
    <name evidence="7" type="primary">atpH</name>
    <name evidence="8" type="ORF">C3Y92_18025</name>
</gene>
<dbReference type="InterPro" id="IPR026015">
    <property type="entry name" value="ATP_synth_OSCP/delta_N_sf"/>
</dbReference>
<keyword evidence="5 7" id="KW-0472">Membrane</keyword>
<evidence type="ECO:0000256" key="4">
    <source>
        <dbReference type="ARBA" id="ARBA00023065"/>
    </source>
</evidence>
<dbReference type="PROSITE" id="PS00389">
    <property type="entry name" value="ATPASE_DELTA"/>
    <property type="match status" value="1"/>
</dbReference>
<dbReference type="SUPFAM" id="SSF47928">
    <property type="entry name" value="N-terminal domain of the delta subunit of the F1F0-ATP synthase"/>
    <property type="match status" value="1"/>
</dbReference>
<evidence type="ECO:0000256" key="3">
    <source>
        <dbReference type="ARBA" id="ARBA00022781"/>
    </source>
</evidence>
<dbReference type="PRINTS" id="PR00125">
    <property type="entry name" value="ATPASEDELTA"/>
</dbReference>
<dbReference type="InterPro" id="IPR020781">
    <property type="entry name" value="ATPase_OSCP/d_CS"/>
</dbReference>
<name>A0A4V0YR96_9BACT</name>
<keyword evidence="6 7" id="KW-0066">ATP synthesis</keyword>
<dbReference type="GO" id="GO:0005886">
    <property type="term" value="C:plasma membrane"/>
    <property type="evidence" value="ECO:0007669"/>
    <property type="project" value="UniProtKB-SubCell"/>
</dbReference>
<dbReference type="InterPro" id="IPR000711">
    <property type="entry name" value="ATPase_OSCP/dsu"/>
</dbReference>
<evidence type="ECO:0000313" key="8">
    <source>
        <dbReference type="EMBL" id="QAZ69032.1"/>
    </source>
</evidence>
<keyword evidence="2 7" id="KW-0813">Transport</keyword>
<proteinExistence type="inferred from homology"/>
<evidence type="ECO:0000313" key="9">
    <source>
        <dbReference type="Proteomes" id="UP000293296"/>
    </source>
</evidence>